<comment type="catalytic activity">
    <reaction evidence="1">
        <text>beta-D-fructose 1,6-bisphosphate + H2O = beta-D-fructose 6-phosphate + phosphate</text>
        <dbReference type="Rhea" id="RHEA:11064"/>
        <dbReference type="ChEBI" id="CHEBI:15377"/>
        <dbReference type="ChEBI" id="CHEBI:32966"/>
        <dbReference type="ChEBI" id="CHEBI:43474"/>
        <dbReference type="ChEBI" id="CHEBI:57634"/>
        <dbReference type="EC" id="3.1.3.11"/>
    </reaction>
</comment>
<feature type="binding site" evidence="9">
    <location>
        <begin position="88"/>
        <end position="90"/>
    </location>
    <ligand>
        <name>substrate</name>
    </ligand>
</feature>
<dbReference type="GO" id="GO:0046872">
    <property type="term" value="F:metal ion binding"/>
    <property type="evidence" value="ECO:0007669"/>
    <property type="project" value="UniProtKB-KW"/>
</dbReference>
<comment type="caution">
    <text evidence="10">The sequence shown here is derived from an EMBL/GenBank/DDBJ whole genome shotgun (WGS) entry which is preliminary data.</text>
</comment>
<feature type="binding site" evidence="8">
    <location>
        <position position="57"/>
    </location>
    <ligand>
        <name>Mn(2+)</name>
        <dbReference type="ChEBI" id="CHEBI:29035"/>
        <label>1</label>
    </ligand>
</feature>
<dbReference type="SUPFAM" id="SSF56655">
    <property type="entry name" value="Carbohydrate phosphatase"/>
    <property type="match status" value="1"/>
</dbReference>
<keyword evidence="5 8" id="KW-0464">Manganese</keyword>
<proteinExistence type="inferred from homology"/>
<dbReference type="PIRSF" id="PIRSF004532">
    <property type="entry name" value="GlpX"/>
    <property type="match status" value="1"/>
</dbReference>
<comment type="similarity">
    <text evidence="2 7">Belongs to the FBPase class 2 family.</text>
</comment>
<dbReference type="EMBL" id="LCNT01000004">
    <property type="protein sequence ID" value="KKU61241.1"/>
    <property type="molecule type" value="Genomic_DNA"/>
</dbReference>
<keyword evidence="6 7" id="KW-0119">Carbohydrate metabolism</keyword>
<dbReference type="CDD" id="cd01516">
    <property type="entry name" value="FBPase_glpX"/>
    <property type="match status" value="1"/>
</dbReference>
<dbReference type="Pfam" id="PF03320">
    <property type="entry name" value="FBPase_glpX"/>
    <property type="match status" value="1"/>
</dbReference>
<dbReference type="GO" id="GO:0006094">
    <property type="term" value="P:gluconeogenesis"/>
    <property type="evidence" value="ECO:0007669"/>
    <property type="project" value="InterPro"/>
</dbReference>
<dbReference type="Gene3D" id="3.40.190.90">
    <property type="match status" value="1"/>
</dbReference>
<evidence type="ECO:0000256" key="5">
    <source>
        <dbReference type="ARBA" id="ARBA00023211"/>
    </source>
</evidence>
<dbReference type="PATRIC" id="fig|1618371.3.peg.749"/>
<organism evidence="10 11">
    <name type="scientific">Candidatus Beckwithbacteria bacterium GW2011_GWB1_47_15</name>
    <dbReference type="NCBI Taxonomy" id="1618371"/>
    <lineage>
        <taxon>Bacteria</taxon>
        <taxon>Candidatus Beckwithiibacteriota</taxon>
    </lineage>
</organism>
<evidence type="ECO:0000256" key="7">
    <source>
        <dbReference type="PIRNR" id="PIRNR004532"/>
    </source>
</evidence>
<feature type="binding site" evidence="8">
    <location>
        <position position="213"/>
    </location>
    <ligand>
        <name>Mn(2+)</name>
        <dbReference type="ChEBI" id="CHEBI:29035"/>
        <label>2</label>
    </ligand>
</feature>
<evidence type="ECO:0000313" key="11">
    <source>
        <dbReference type="Proteomes" id="UP000033860"/>
    </source>
</evidence>
<evidence type="ECO:0000256" key="6">
    <source>
        <dbReference type="ARBA" id="ARBA00023277"/>
    </source>
</evidence>
<dbReference type="AlphaFoldDB" id="A0A0G1RVV9"/>
<evidence type="ECO:0000256" key="1">
    <source>
        <dbReference type="ARBA" id="ARBA00001273"/>
    </source>
</evidence>
<keyword evidence="4" id="KW-0378">Hydrolase</keyword>
<dbReference type="PANTHER" id="PTHR30447:SF0">
    <property type="entry name" value="FRUCTOSE-1,6-BISPHOSPHATASE 1 CLASS 2-RELATED"/>
    <property type="match status" value="1"/>
</dbReference>
<feature type="binding site" evidence="9">
    <location>
        <begin position="186"/>
        <end position="188"/>
    </location>
    <ligand>
        <name>substrate</name>
    </ligand>
</feature>
<dbReference type="InterPro" id="IPR004464">
    <property type="entry name" value="FBPase_class-2/SBPase"/>
</dbReference>
<dbReference type="GO" id="GO:0030388">
    <property type="term" value="P:fructose 1,6-bisphosphate metabolic process"/>
    <property type="evidence" value="ECO:0007669"/>
    <property type="project" value="TreeGrafter"/>
</dbReference>
<feature type="binding site" evidence="9">
    <location>
        <begin position="164"/>
        <end position="166"/>
    </location>
    <ligand>
        <name>substrate</name>
    </ligand>
</feature>
<feature type="binding site" evidence="8">
    <location>
        <position position="33"/>
    </location>
    <ligand>
        <name>Mn(2+)</name>
        <dbReference type="ChEBI" id="CHEBI:29035"/>
        <label>1</label>
    </ligand>
</feature>
<dbReference type="Gene3D" id="3.30.540.10">
    <property type="entry name" value="Fructose-1,6-Bisphosphatase, subunit A, domain 1"/>
    <property type="match status" value="1"/>
</dbReference>
<evidence type="ECO:0000256" key="9">
    <source>
        <dbReference type="PIRSR" id="PIRSR004532-2"/>
    </source>
</evidence>
<gene>
    <name evidence="10" type="ORF">UX85_C0004G0163</name>
</gene>
<evidence type="ECO:0000256" key="8">
    <source>
        <dbReference type="PIRSR" id="PIRSR004532-1"/>
    </source>
</evidence>
<dbReference type="Proteomes" id="UP000033860">
    <property type="component" value="Unassembled WGS sequence"/>
</dbReference>
<evidence type="ECO:0000313" key="10">
    <source>
        <dbReference type="EMBL" id="KKU61241.1"/>
    </source>
</evidence>
<dbReference type="GO" id="GO:0005829">
    <property type="term" value="C:cytosol"/>
    <property type="evidence" value="ECO:0007669"/>
    <property type="project" value="TreeGrafter"/>
</dbReference>
<accession>A0A0G1RVV9</accession>
<feature type="binding site" evidence="9">
    <location>
        <position position="119"/>
    </location>
    <ligand>
        <name>substrate</name>
    </ligand>
</feature>
<sequence length="320" mass="34256">MENSLTLALSHATEVGAIGAARAAGFGDKKGADRAAVKAMRKFFNTVEFNGRVVIGEGEKDEAPMLYIGEKLGTGKGMAVDIAVDPLENTNATATLGPRAISVLAASERGGLFHCPEVYMDKLVVGSEAAGKVHLDVKPKANLKALARALNREIRDLVIVVLERDRNEELVAKIREAGARVKLIPDGDLMPGIAACMRGTGVHAVMGIGGAPEGVATAAAIRCLKGELQARFWPKSQEEVDKIRKMGKSEKKVYSHEDLASGKQVIFCATGVTNGDVLRGVRFFGGGARTHSLVMSTQTEKVRFIDTTHVFSKKDINYRL</sequence>
<evidence type="ECO:0000256" key="3">
    <source>
        <dbReference type="ARBA" id="ARBA00022723"/>
    </source>
</evidence>
<dbReference type="PANTHER" id="PTHR30447">
    <property type="entry name" value="FRUCTOSE-1,6-BISPHOSPHATASE CLASS 2"/>
    <property type="match status" value="1"/>
</dbReference>
<evidence type="ECO:0000256" key="2">
    <source>
        <dbReference type="ARBA" id="ARBA00008989"/>
    </source>
</evidence>
<feature type="binding site" evidence="8">
    <location>
        <position position="88"/>
    </location>
    <ligand>
        <name>Mn(2+)</name>
        <dbReference type="ChEBI" id="CHEBI:29035"/>
        <label>2</label>
    </ligand>
</feature>
<name>A0A0G1RVV9_9BACT</name>
<reference evidence="10 11" key="1">
    <citation type="journal article" date="2015" name="Nature">
        <title>rRNA introns, odd ribosomes, and small enigmatic genomes across a large radiation of phyla.</title>
        <authorList>
            <person name="Brown C.T."/>
            <person name="Hug L.A."/>
            <person name="Thomas B.C."/>
            <person name="Sharon I."/>
            <person name="Castelle C.J."/>
            <person name="Singh A."/>
            <person name="Wilkins M.J."/>
            <person name="Williams K.H."/>
            <person name="Banfield J.F."/>
        </authorList>
    </citation>
    <scope>NUCLEOTIDE SEQUENCE [LARGE SCALE GENOMIC DNA]</scope>
</reference>
<dbReference type="NCBIfam" id="TIGR00330">
    <property type="entry name" value="glpX"/>
    <property type="match status" value="1"/>
</dbReference>
<dbReference type="GO" id="GO:0042132">
    <property type="term" value="F:fructose 1,6-bisphosphate 1-phosphatase activity"/>
    <property type="evidence" value="ECO:0007669"/>
    <property type="project" value="UniProtKB-EC"/>
</dbReference>
<keyword evidence="3 8" id="KW-0479">Metal-binding</keyword>
<dbReference type="GO" id="GO:0006071">
    <property type="term" value="P:glycerol metabolic process"/>
    <property type="evidence" value="ECO:0007669"/>
    <property type="project" value="InterPro"/>
</dbReference>
<feature type="binding site" evidence="9">
    <location>
        <position position="210"/>
    </location>
    <ligand>
        <name>substrate</name>
    </ligand>
</feature>
<dbReference type="FunFam" id="3.40.190.90:FF:000001">
    <property type="entry name" value="Fructose-1,6-bisphosphatase"/>
    <property type="match status" value="1"/>
</dbReference>
<feature type="binding site" evidence="8">
    <location>
        <position position="85"/>
    </location>
    <ligand>
        <name>Mn(2+)</name>
        <dbReference type="ChEBI" id="CHEBI:29035"/>
        <label>2</label>
    </ligand>
</feature>
<evidence type="ECO:0000256" key="4">
    <source>
        <dbReference type="ARBA" id="ARBA00022801"/>
    </source>
</evidence>
<comment type="cofactor">
    <cofactor evidence="8">
        <name>Mn(2+)</name>
        <dbReference type="ChEBI" id="CHEBI:29035"/>
    </cofactor>
</comment>
<protein>
    <recommendedName>
        <fullName evidence="7">Fructose-1,6-bisphosphatase</fullName>
    </recommendedName>
</protein>